<evidence type="ECO:0000313" key="1">
    <source>
        <dbReference type="EMBL" id="VBA40151.1"/>
    </source>
</evidence>
<reference evidence="1 2" key="1">
    <citation type="submission" date="2018-09" db="EMBL/GenBank/DDBJ databases">
        <authorList>
            <person name="Tagini F."/>
        </authorList>
    </citation>
    <scope>NUCLEOTIDE SEQUENCE [LARGE SCALE GENOMIC DNA]</scope>
    <source>
        <strain evidence="1 2">MK13</strain>
    </source>
</reference>
<dbReference type="EMBL" id="UPHQ01000140">
    <property type="protein sequence ID" value="VBA40151.1"/>
    <property type="molecule type" value="Genomic_DNA"/>
</dbReference>
<organism evidence="1 2">
    <name type="scientific">Mycobacterium innocens</name>
    <dbReference type="NCBI Taxonomy" id="2341083"/>
    <lineage>
        <taxon>Bacteria</taxon>
        <taxon>Bacillati</taxon>
        <taxon>Actinomycetota</taxon>
        <taxon>Actinomycetes</taxon>
        <taxon>Mycobacteriales</taxon>
        <taxon>Mycobacteriaceae</taxon>
        <taxon>Mycobacterium</taxon>
    </lineage>
</organism>
<evidence type="ECO:0000313" key="2">
    <source>
        <dbReference type="Proteomes" id="UP000267289"/>
    </source>
</evidence>
<dbReference type="Proteomes" id="UP000267289">
    <property type="component" value="Unassembled WGS sequence"/>
</dbReference>
<dbReference type="AlphaFoldDB" id="A0A498Q4C7"/>
<protein>
    <submittedName>
        <fullName evidence="1">Uncharacterized protein</fullName>
    </submittedName>
</protein>
<name>A0A498Q4C7_9MYCO</name>
<sequence>MVEVQRGTDAASTTAEKVLAEPYWLCTVDTAELAVLNLRLVGLEVKDIVGDDRAACQAMGLAAWFLHIYGLLTP</sequence>
<accession>A0A498Q4C7</accession>
<proteinExistence type="predicted"/>
<gene>
    <name evidence="1" type="ORF">LAUMK13_02925</name>
</gene>
<keyword evidence="2" id="KW-1185">Reference proteome</keyword>